<comment type="similarity">
    <text evidence="1">Belongs to the protein-tyrosine phosphatase family. Non-receptor class dual specificity subfamily.</text>
</comment>
<dbReference type="InterPro" id="IPR052103">
    <property type="entry name" value="Dual_spec_Phospatases"/>
</dbReference>
<dbReference type="Proteomes" id="UP000095283">
    <property type="component" value="Unplaced"/>
</dbReference>
<dbReference type="SUPFAM" id="SSF52799">
    <property type="entry name" value="(Phosphotyrosine protein) phosphatases II"/>
    <property type="match status" value="1"/>
</dbReference>
<organism evidence="4 5">
    <name type="scientific">Heterorhabditis bacteriophora</name>
    <name type="common">Entomopathogenic nematode worm</name>
    <dbReference type="NCBI Taxonomy" id="37862"/>
    <lineage>
        <taxon>Eukaryota</taxon>
        <taxon>Metazoa</taxon>
        <taxon>Ecdysozoa</taxon>
        <taxon>Nematoda</taxon>
        <taxon>Chromadorea</taxon>
        <taxon>Rhabditida</taxon>
        <taxon>Rhabditina</taxon>
        <taxon>Rhabditomorpha</taxon>
        <taxon>Strongyloidea</taxon>
        <taxon>Heterorhabditidae</taxon>
        <taxon>Heterorhabditis</taxon>
    </lineage>
</organism>
<dbReference type="Gene3D" id="3.90.190.10">
    <property type="entry name" value="Protein tyrosine phosphatase superfamily"/>
    <property type="match status" value="1"/>
</dbReference>
<dbReference type="InterPro" id="IPR029021">
    <property type="entry name" value="Prot-tyrosine_phosphatase-like"/>
</dbReference>
<proteinExistence type="inferred from homology"/>
<dbReference type="PANTHER" id="PTHR45961">
    <property type="entry name" value="IP21249P"/>
    <property type="match status" value="1"/>
</dbReference>
<evidence type="ECO:0000313" key="5">
    <source>
        <dbReference type="WBParaSite" id="Hba_01059"/>
    </source>
</evidence>
<evidence type="ECO:0000256" key="2">
    <source>
        <dbReference type="ARBA" id="ARBA00022801"/>
    </source>
</evidence>
<evidence type="ECO:0000313" key="4">
    <source>
        <dbReference type="Proteomes" id="UP000095283"/>
    </source>
</evidence>
<keyword evidence="3" id="KW-0904">Protein phosphatase</keyword>
<dbReference type="AlphaFoldDB" id="A0A1I7W8T8"/>
<sequence length="152" mass="17582">MSLSFRVNPEYAQISEIVPGLFICGVSALTRDEMKKHKITHIINATTEVPNLRSLGDIQRTKLWLEDTPQTYIYPHLELQSDQVVIDIYIYLLDHIYHLRLLPVADAICSLLFSASNFLFPKFTKLVILTYTLQNNCAVRLMRVFLRDDIIV</sequence>
<dbReference type="GO" id="GO:0004721">
    <property type="term" value="F:phosphoprotein phosphatase activity"/>
    <property type="evidence" value="ECO:0007669"/>
    <property type="project" value="UniProtKB-KW"/>
</dbReference>
<reference evidence="5" key="1">
    <citation type="submission" date="2016-11" db="UniProtKB">
        <authorList>
            <consortium name="WormBaseParasite"/>
        </authorList>
    </citation>
    <scope>IDENTIFICATION</scope>
</reference>
<dbReference type="PANTHER" id="PTHR45961:SF9">
    <property type="entry name" value="DUAL SPECIFICITY PROTEIN PHOSPHATASE 14"/>
    <property type="match status" value="1"/>
</dbReference>
<accession>A0A1I7W8T8</accession>
<evidence type="ECO:0000256" key="3">
    <source>
        <dbReference type="ARBA" id="ARBA00022912"/>
    </source>
</evidence>
<keyword evidence="2" id="KW-0378">Hydrolase</keyword>
<dbReference type="GO" id="GO:0005737">
    <property type="term" value="C:cytoplasm"/>
    <property type="evidence" value="ECO:0007669"/>
    <property type="project" value="TreeGrafter"/>
</dbReference>
<dbReference type="WBParaSite" id="Hba_01059">
    <property type="protein sequence ID" value="Hba_01059"/>
    <property type="gene ID" value="Hba_01059"/>
</dbReference>
<evidence type="ECO:0000256" key="1">
    <source>
        <dbReference type="ARBA" id="ARBA00008601"/>
    </source>
</evidence>
<name>A0A1I7W8T8_HETBA</name>
<protein>
    <submittedName>
        <fullName evidence="5">DSPc domain-containing protein</fullName>
    </submittedName>
</protein>
<keyword evidence="4" id="KW-1185">Reference proteome</keyword>